<comment type="caution">
    <text evidence="2">The sequence shown here is derived from an EMBL/GenBank/DDBJ whole genome shotgun (WGS) entry which is preliminary data.</text>
</comment>
<gene>
    <name evidence="2" type="ORF">ACFQZV_05035</name>
</gene>
<reference evidence="3" key="1">
    <citation type="journal article" date="2019" name="Int. J. Syst. Evol. Microbiol.">
        <title>The Global Catalogue of Microorganisms (GCM) 10K type strain sequencing project: providing services to taxonomists for standard genome sequencing and annotation.</title>
        <authorList>
            <consortium name="The Broad Institute Genomics Platform"/>
            <consortium name="The Broad Institute Genome Sequencing Center for Infectious Disease"/>
            <person name="Wu L."/>
            <person name="Ma J."/>
        </authorList>
    </citation>
    <scope>NUCLEOTIDE SEQUENCE [LARGE SCALE GENOMIC DNA]</scope>
    <source>
        <strain evidence="3">CCUG 50754</strain>
    </source>
</reference>
<dbReference type="SUPFAM" id="SSF52980">
    <property type="entry name" value="Restriction endonuclease-like"/>
    <property type="match status" value="1"/>
</dbReference>
<dbReference type="RefSeq" id="WP_378751190.1">
    <property type="nucleotide sequence ID" value="NZ_JBHSSV010000004.1"/>
</dbReference>
<dbReference type="Pfam" id="PF04480">
    <property type="entry name" value="DUF559"/>
    <property type="match status" value="1"/>
</dbReference>
<dbReference type="Gene3D" id="3.40.960.10">
    <property type="entry name" value="VSR Endonuclease"/>
    <property type="match status" value="1"/>
</dbReference>
<keyword evidence="3" id="KW-1185">Reference proteome</keyword>
<dbReference type="InterPro" id="IPR007569">
    <property type="entry name" value="DUF559"/>
</dbReference>
<evidence type="ECO:0000313" key="2">
    <source>
        <dbReference type="EMBL" id="MFD0780663.1"/>
    </source>
</evidence>
<name>A0ABW2ZPV2_9MICO</name>
<dbReference type="Proteomes" id="UP001597042">
    <property type="component" value="Unassembled WGS sequence"/>
</dbReference>
<dbReference type="InterPro" id="IPR011335">
    <property type="entry name" value="Restrct_endonuc-II-like"/>
</dbReference>
<feature type="domain" description="DUF559" evidence="1">
    <location>
        <begin position="204"/>
        <end position="284"/>
    </location>
</feature>
<protein>
    <submittedName>
        <fullName evidence="2">DUF559 domain-containing protein</fullName>
    </submittedName>
</protein>
<dbReference type="EMBL" id="JBHTIM010000001">
    <property type="protein sequence ID" value="MFD0780663.1"/>
    <property type="molecule type" value="Genomic_DNA"/>
</dbReference>
<sequence>MGGGDHGMPGARAATMVAVCGADDEIHLFDELRRGGMSRRAIARHVSEGHLIRAARGLYADRRVCAPRRTAAAHGGALACVSAARHLGLWVLSPDDELHVGVGGHRHPRVHDGCRCVTHWDDGPGAAFAPVSVPRVLRQVLRCRGVEEFFVVLESALRTGQITRAGVAWLRATGGPAAREAIAYARDDADSGLESLVRWRLRDRGLRLRTQMSIVSVGRVDILIGERLLVEVDGVENHDGTSHRHKDLVRDAHAVIWGYVTLRFDYAMVVHDWETVEAAILAAVDRGLHRTD</sequence>
<proteinExistence type="predicted"/>
<organism evidence="2 3">
    <name type="scientific">Microbacterium koreense</name>
    <dbReference type="NCBI Taxonomy" id="323761"/>
    <lineage>
        <taxon>Bacteria</taxon>
        <taxon>Bacillati</taxon>
        <taxon>Actinomycetota</taxon>
        <taxon>Actinomycetes</taxon>
        <taxon>Micrococcales</taxon>
        <taxon>Microbacteriaceae</taxon>
        <taxon>Microbacterium</taxon>
    </lineage>
</organism>
<evidence type="ECO:0000259" key="1">
    <source>
        <dbReference type="Pfam" id="PF04480"/>
    </source>
</evidence>
<accession>A0ABW2ZPV2</accession>
<evidence type="ECO:0000313" key="3">
    <source>
        <dbReference type="Proteomes" id="UP001597042"/>
    </source>
</evidence>